<keyword evidence="3" id="KW-1185">Reference proteome</keyword>
<gene>
    <name evidence="2" type="ordered locus">HTH_0899</name>
</gene>
<dbReference type="STRING" id="608538.HTH_0899"/>
<reference evidence="2 3" key="1">
    <citation type="journal article" date="2010" name="J. Bacteriol.">
        <title>Complete genome sequence of the thermophilic, obligately chemolithoautotrophic hydrogen-oxidizing bacterium Hydrogenobacter thermophilus TK-6.</title>
        <authorList>
            <person name="Arai H."/>
            <person name="Kanbe H."/>
            <person name="Ishii M."/>
            <person name="Igarashi Y."/>
        </authorList>
    </citation>
    <scope>NUCLEOTIDE SEQUENCE [LARGE SCALE GENOMIC DNA]</scope>
    <source>
        <strain evidence="3">DSM 6534 / IAM 12695 / TK-6 [Tokyo]</strain>
    </source>
</reference>
<accession>D3DHQ6</accession>
<dbReference type="Proteomes" id="UP000002574">
    <property type="component" value="Chromosome"/>
</dbReference>
<dbReference type="AlphaFoldDB" id="D3DHQ6"/>
<dbReference type="KEGG" id="hte:Hydth_0898"/>
<proteinExistence type="predicted"/>
<keyword evidence="1" id="KW-0175">Coiled coil</keyword>
<dbReference type="eggNOG" id="ENOG50345PQ">
    <property type="taxonomic scope" value="Bacteria"/>
</dbReference>
<evidence type="ECO:0000313" key="2">
    <source>
        <dbReference type="EMBL" id="BAI69358.1"/>
    </source>
</evidence>
<protein>
    <submittedName>
        <fullName evidence="2">Uncharacterized protein</fullName>
    </submittedName>
</protein>
<organism evidence="2 3">
    <name type="scientific">Hydrogenobacter thermophilus (strain DSM 6534 / IAM 12695 / TK-6)</name>
    <dbReference type="NCBI Taxonomy" id="608538"/>
    <lineage>
        <taxon>Bacteria</taxon>
        <taxon>Pseudomonadati</taxon>
        <taxon>Aquificota</taxon>
        <taxon>Aquificia</taxon>
        <taxon>Aquificales</taxon>
        <taxon>Aquificaceae</taxon>
        <taxon>Hydrogenobacter</taxon>
    </lineage>
</organism>
<feature type="coiled-coil region" evidence="1">
    <location>
        <begin position="94"/>
        <end position="147"/>
    </location>
</feature>
<dbReference type="RefSeq" id="WP_012963538.1">
    <property type="nucleotide sequence ID" value="NC_013799.1"/>
</dbReference>
<dbReference type="EMBL" id="AP011112">
    <property type="protein sequence ID" value="BAI69358.1"/>
    <property type="molecule type" value="Genomic_DNA"/>
</dbReference>
<evidence type="ECO:0000256" key="1">
    <source>
        <dbReference type="SAM" id="Coils"/>
    </source>
</evidence>
<dbReference type="KEGG" id="hth:HTH_0899"/>
<dbReference type="OrthoDB" id="9832340at2"/>
<evidence type="ECO:0000313" key="3">
    <source>
        <dbReference type="Proteomes" id="UP000002574"/>
    </source>
</evidence>
<name>D3DHQ6_HYDTT</name>
<sequence length="154" mass="18447">MRHTNFSWVFREFLRKKSPYPLASRLQRSEKLIYAWSMDEDNPFHRRDPLSYAMDTLLIIHEHMPELAYRALQEIVSRLGYRLEPYPAEREVPFKEILKELNDAEEALVDEDNSIEEDLKEVEEAIYSLLLKKAELKKKLVEKAERERKPSRGR</sequence>